<comment type="caution">
    <text evidence="9">The sequence shown here is derived from an EMBL/GenBank/DDBJ whole genome shotgun (WGS) entry which is preliminary data.</text>
</comment>
<dbReference type="PANTHER" id="PTHR43791">
    <property type="entry name" value="PERMEASE-RELATED"/>
    <property type="match status" value="1"/>
</dbReference>
<dbReference type="InterPro" id="IPR001375">
    <property type="entry name" value="Peptidase_S9_cat"/>
</dbReference>
<dbReference type="InterPro" id="IPR036259">
    <property type="entry name" value="MFS_trans_sf"/>
</dbReference>
<feature type="compositionally biased region" description="Basic and acidic residues" evidence="6">
    <location>
        <begin position="346"/>
        <end position="356"/>
    </location>
</feature>
<evidence type="ECO:0000256" key="4">
    <source>
        <dbReference type="ARBA" id="ARBA00022989"/>
    </source>
</evidence>
<dbReference type="Proteomes" id="UP000308199">
    <property type="component" value="Unassembled WGS sequence"/>
</dbReference>
<feature type="region of interest" description="Disordered" evidence="6">
    <location>
        <begin position="346"/>
        <end position="381"/>
    </location>
</feature>
<dbReference type="Gene3D" id="3.40.50.1820">
    <property type="entry name" value="alpha/beta hydrolase"/>
    <property type="match status" value="1"/>
</dbReference>
<dbReference type="SUPFAM" id="SSF53474">
    <property type="entry name" value="alpha/beta-Hydrolases"/>
    <property type="match status" value="1"/>
</dbReference>
<evidence type="ECO:0000256" key="5">
    <source>
        <dbReference type="ARBA" id="ARBA00023136"/>
    </source>
</evidence>
<evidence type="ECO:0000256" key="1">
    <source>
        <dbReference type="ARBA" id="ARBA00004141"/>
    </source>
</evidence>
<dbReference type="GO" id="GO:0006508">
    <property type="term" value="P:proteolysis"/>
    <property type="evidence" value="ECO:0007669"/>
    <property type="project" value="InterPro"/>
</dbReference>
<keyword evidence="4 7" id="KW-1133">Transmembrane helix</keyword>
<feature type="transmembrane region" description="Helical" evidence="7">
    <location>
        <begin position="509"/>
        <end position="530"/>
    </location>
</feature>
<dbReference type="GO" id="GO:0008236">
    <property type="term" value="F:serine-type peptidase activity"/>
    <property type="evidence" value="ECO:0007669"/>
    <property type="project" value="InterPro"/>
</dbReference>
<evidence type="ECO:0000256" key="6">
    <source>
        <dbReference type="SAM" id="MobiDB-lite"/>
    </source>
</evidence>
<evidence type="ECO:0000313" key="10">
    <source>
        <dbReference type="Proteomes" id="UP000308199"/>
    </source>
</evidence>
<feature type="transmembrane region" description="Helical" evidence="7">
    <location>
        <begin position="618"/>
        <end position="640"/>
    </location>
</feature>
<dbReference type="SUPFAM" id="SSF103473">
    <property type="entry name" value="MFS general substrate transporter"/>
    <property type="match status" value="1"/>
</dbReference>
<name>A0A4S4KCX4_9AGAM</name>
<feature type="domain" description="Peptidase S9 prolyl oligopeptidase catalytic" evidence="8">
    <location>
        <begin position="202"/>
        <end position="336"/>
    </location>
</feature>
<evidence type="ECO:0000256" key="3">
    <source>
        <dbReference type="ARBA" id="ARBA00022692"/>
    </source>
</evidence>
<dbReference type="Pfam" id="PF00326">
    <property type="entry name" value="Peptidase_S9"/>
    <property type="match status" value="1"/>
</dbReference>
<proteinExistence type="predicted"/>
<evidence type="ECO:0000256" key="7">
    <source>
        <dbReference type="SAM" id="Phobius"/>
    </source>
</evidence>
<evidence type="ECO:0000256" key="2">
    <source>
        <dbReference type="ARBA" id="ARBA00022448"/>
    </source>
</evidence>
<sequence length="814" mass="90128">VFSWTLLAADGAKGFVCTRSRSDVPNQLVLGTFGHGEEDGDEVRMRVIDKPQLSPHVSKALDRLCETTFSLPHKPHIESVVIEVINETASEEKEESVNPAIMIVHGGPHISSTNAFNPLYAALALEKYTLYMPNYTGSLGYGMKHIKELIGKLGDIDVQDCIDTTKGLIIKGVIKEGFGCSITTYIFPNAPFPADCAASSTTVIGQYPTFFSAVSLGNPLINAGEIVATTDTPDWCYAEFGLKTSGRLDSAGYAHLFRRSPAFHAQDIITPMMLLIGEQDQRVPPSQGINLYHLLKGKGTPVDMLTFPGKGHSLEELESMRTIFEATQWWFGKLLNMLLSIEQSKCKPENDNSRSADDDEKLELEQGAAEQPALGLSGSTDGFDGDDPYFIRDLEYSEKEEAKVIRILDIRLFSWILLTTFVLNMDRTNNSNAITDNMPADLGFNVNVVNTATAINAVLFSVTCLSGSVVAKIFGPVRFIAITEGGVIPATLIYLESYYKSTELATRLAWFWGVQSIASAVSGLMARFYLPGHASRTKTFIRGWKPWFSERQVQIAVTRVIRDDISKRKFDTTVTWADVKDAVTDVGLWLHLIITFVGQTPTIPLSTYLPTVIDSFNFNIFIANALTAPPYVLLCITMVVCVWNSDRTGERGWHGAFGAAWFLIGWILLRALPHSTSRGVKYEISTSFRSSNPEIPFLLTMRYFAACVVESWPMNHPLNIAWISENMGTIGKKTVASGMVIAAANIYGTWGSQIYQASDQPVALVLWAVLKLYYVRLNARNVRLLAAMTEEQRAQEELVVEKKGNRSVLFKFTT</sequence>
<dbReference type="GO" id="GO:0022857">
    <property type="term" value="F:transmembrane transporter activity"/>
    <property type="evidence" value="ECO:0007669"/>
    <property type="project" value="TreeGrafter"/>
</dbReference>
<dbReference type="OrthoDB" id="43744at2759"/>
<comment type="subcellular location">
    <subcellularLocation>
        <location evidence="1">Membrane</location>
        <topology evidence="1">Multi-pass membrane protein</topology>
    </subcellularLocation>
</comment>
<protein>
    <recommendedName>
        <fullName evidence="8">Peptidase S9 prolyl oligopeptidase catalytic domain-containing protein</fullName>
    </recommendedName>
</protein>
<feature type="non-terminal residue" evidence="9">
    <location>
        <position position="1"/>
    </location>
</feature>
<gene>
    <name evidence="9" type="ORF">EW145_g7878</name>
</gene>
<feature type="transmembrane region" description="Helical" evidence="7">
    <location>
        <begin position="652"/>
        <end position="672"/>
    </location>
</feature>
<accession>A0A4S4KCX4</accession>
<organism evidence="9 10">
    <name type="scientific">Phellinidium pouzarii</name>
    <dbReference type="NCBI Taxonomy" id="167371"/>
    <lineage>
        <taxon>Eukaryota</taxon>
        <taxon>Fungi</taxon>
        <taxon>Dikarya</taxon>
        <taxon>Basidiomycota</taxon>
        <taxon>Agaricomycotina</taxon>
        <taxon>Agaricomycetes</taxon>
        <taxon>Hymenochaetales</taxon>
        <taxon>Hymenochaetaceae</taxon>
        <taxon>Phellinidium</taxon>
    </lineage>
</organism>
<dbReference type="PANTHER" id="PTHR43791:SF36">
    <property type="entry name" value="TRANSPORTER, PUTATIVE (AFU_ORTHOLOGUE AFUA_6G08340)-RELATED"/>
    <property type="match status" value="1"/>
</dbReference>
<reference evidence="9 10" key="1">
    <citation type="submission" date="2019-02" db="EMBL/GenBank/DDBJ databases">
        <title>Genome sequencing of the rare red list fungi Phellinidium pouzarii.</title>
        <authorList>
            <person name="Buettner E."/>
            <person name="Kellner H."/>
        </authorList>
    </citation>
    <scope>NUCLEOTIDE SEQUENCE [LARGE SCALE GENOMIC DNA]</scope>
    <source>
        <strain evidence="9 10">DSM 108285</strain>
    </source>
</reference>
<keyword evidence="5 7" id="KW-0472">Membrane</keyword>
<dbReference type="AlphaFoldDB" id="A0A4S4KCX4"/>
<dbReference type="InterPro" id="IPR029058">
    <property type="entry name" value="AB_hydrolase_fold"/>
</dbReference>
<evidence type="ECO:0000259" key="8">
    <source>
        <dbReference type="Pfam" id="PF00326"/>
    </source>
</evidence>
<keyword evidence="10" id="KW-1185">Reference proteome</keyword>
<keyword evidence="3 7" id="KW-0812">Transmembrane</keyword>
<dbReference type="GO" id="GO:0016020">
    <property type="term" value="C:membrane"/>
    <property type="evidence" value="ECO:0007669"/>
    <property type="project" value="UniProtKB-SubCell"/>
</dbReference>
<dbReference type="EMBL" id="SGPK01000923">
    <property type="protein sequence ID" value="THG95921.1"/>
    <property type="molecule type" value="Genomic_DNA"/>
</dbReference>
<evidence type="ECO:0000313" key="9">
    <source>
        <dbReference type="EMBL" id="THG95921.1"/>
    </source>
</evidence>
<keyword evidence="2" id="KW-0813">Transport</keyword>
<dbReference type="Gene3D" id="1.20.1250.20">
    <property type="entry name" value="MFS general substrate transporter like domains"/>
    <property type="match status" value="1"/>
</dbReference>